<keyword evidence="4" id="KW-0732">Signal</keyword>
<evidence type="ECO:0000313" key="7">
    <source>
        <dbReference type="Proteomes" id="UP001152747"/>
    </source>
</evidence>
<dbReference type="SUPFAM" id="SSF53474">
    <property type="entry name" value="alpha/beta-Hydrolases"/>
    <property type="match status" value="1"/>
</dbReference>
<evidence type="ECO:0000256" key="4">
    <source>
        <dbReference type="RuleBase" id="RU361235"/>
    </source>
</evidence>
<dbReference type="EC" id="3.1.1.-" evidence="4"/>
<keyword evidence="7" id="KW-1185">Reference proteome</keyword>
<dbReference type="PANTHER" id="PTHR11559">
    <property type="entry name" value="CARBOXYLESTERASE"/>
    <property type="match status" value="1"/>
</dbReference>
<evidence type="ECO:0000256" key="3">
    <source>
        <dbReference type="ARBA" id="ARBA00022801"/>
    </source>
</evidence>
<reference evidence="6" key="1">
    <citation type="submission" date="2022-11" db="EMBL/GenBank/DDBJ databases">
        <authorList>
            <person name="Kikuchi T."/>
        </authorList>
    </citation>
    <scope>NUCLEOTIDE SEQUENCE</scope>
    <source>
        <strain evidence="6">PS1010</strain>
    </source>
</reference>
<keyword evidence="2" id="KW-0719">Serine esterase</keyword>
<organism evidence="6 7">
    <name type="scientific">Caenorhabditis angaria</name>
    <dbReference type="NCBI Taxonomy" id="860376"/>
    <lineage>
        <taxon>Eukaryota</taxon>
        <taxon>Metazoa</taxon>
        <taxon>Ecdysozoa</taxon>
        <taxon>Nematoda</taxon>
        <taxon>Chromadorea</taxon>
        <taxon>Rhabditida</taxon>
        <taxon>Rhabditina</taxon>
        <taxon>Rhabditomorpha</taxon>
        <taxon>Rhabditoidea</taxon>
        <taxon>Rhabditidae</taxon>
        <taxon>Peloderinae</taxon>
        <taxon>Caenorhabditis</taxon>
    </lineage>
</organism>
<dbReference type="InterPro" id="IPR029058">
    <property type="entry name" value="AB_hydrolase_fold"/>
</dbReference>
<keyword evidence="3 4" id="KW-0378">Hydrolase</keyword>
<gene>
    <name evidence="6" type="ORF">CAMP_LOCUS4254</name>
</gene>
<comment type="similarity">
    <text evidence="1 4">Belongs to the type-B carboxylesterase/lipase family.</text>
</comment>
<evidence type="ECO:0000259" key="5">
    <source>
        <dbReference type="Pfam" id="PF00135"/>
    </source>
</evidence>
<evidence type="ECO:0000313" key="6">
    <source>
        <dbReference type="EMBL" id="CAI5441617.1"/>
    </source>
</evidence>
<dbReference type="InterPro" id="IPR019826">
    <property type="entry name" value="Carboxylesterase_B_AS"/>
</dbReference>
<dbReference type="GO" id="GO:0052689">
    <property type="term" value="F:carboxylic ester hydrolase activity"/>
    <property type="evidence" value="ECO:0007669"/>
    <property type="project" value="UniProtKB-KW"/>
</dbReference>
<dbReference type="InterPro" id="IPR002018">
    <property type="entry name" value="CarbesteraseB"/>
</dbReference>
<dbReference type="Gene3D" id="3.40.50.1820">
    <property type="entry name" value="alpha/beta hydrolase"/>
    <property type="match status" value="1"/>
</dbReference>
<dbReference type="InterPro" id="IPR050309">
    <property type="entry name" value="Type-B_Carboxylest/Lipase"/>
</dbReference>
<evidence type="ECO:0000256" key="2">
    <source>
        <dbReference type="ARBA" id="ARBA00022487"/>
    </source>
</evidence>
<feature type="chain" id="PRO_5040541319" description="Carboxylic ester hydrolase" evidence="4">
    <location>
        <begin position="17"/>
        <end position="558"/>
    </location>
</feature>
<sequence>MFLYLSLLILINFTFQQDVLLQSKFGWIRGLRQFDNVDSFHGLRYANQPDRLVKSKVINRWEGIVNATDYGPKCIKARRPEHPDRYSEDCLLMNIFTPADRDKNSSKLPVAVFIYGGGFEKGSVDEKQANGFMTRFVKRGIVVVTFQYRVGALGFLTLGCNSTVLQCNLGLWDHYTAFQFINQTIESFGGNPKNMTLWGHSAGSVAVSIHSHSPLTSKFFINYIELSGSSFTLGSDNRDNYPLSVEIIRDLNCNLTNIVTCIKDKTLDELYTAQVGRHVWPAFGDEIMPKHPVFLSNETKGQNLFTGLQTLEALYFTYLDSDPAEFKNVDRDTVIEYINSSFARYYGLDSVTAFADLVEYFIPPGQTSDNDYVYYMRQKTKIQSNAMFDIAVLREIIQKLEFSPNIYVYHFEHFSKNQFAKDFPLKSSYHCNEFPFVWGTYEDVEFELDEDDHIVGRFMVEALVQFIITGNPSTNNFSWPVTNNDLRHVRITPNVTIQYDLFKDDFTFWDKMVRIFNFDAITGLKYNKPTPSSSNNLNNKYIILITIIISLTSIKSFY</sequence>
<feature type="signal peptide" evidence="4">
    <location>
        <begin position="1"/>
        <end position="16"/>
    </location>
</feature>
<comment type="caution">
    <text evidence="6">The sequence shown here is derived from an EMBL/GenBank/DDBJ whole genome shotgun (WGS) entry which is preliminary data.</text>
</comment>
<dbReference type="PROSITE" id="PS00122">
    <property type="entry name" value="CARBOXYLESTERASE_B_1"/>
    <property type="match status" value="1"/>
</dbReference>
<feature type="domain" description="Carboxylesterase type B" evidence="5">
    <location>
        <begin position="21"/>
        <end position="509"/>
    </location>
</feature>
<dbReference type="EMBL" id="CANHGI010000002">
    <property type="protein sequence ID" value="CAI5441617.1"/>
    <property type="molecule type" value="Genomic_DNA"/>
</dbReference>
<dbReference type="AlphaFoldDB" id="A0A9P1I8X4"/>
<protein>
    <recommendedName>
        <fullName evidence="4">Carboxylic ester hydrolase</fullName>
        <ecNumber evidence="4">3.1.1.-</ecNumber>
    </recommendedName>
</protein>
<proteinExistence type="inferred from homology"/>
<dbReference type="Pfam" id="PF00135">
    <property type="entry name" value="COesterase"/>
    <property type="match status" value="1"/>
</dbReference>
<evidence type="ECO:0000256" key="1">
    <source>
        <dbReference type="ARBA" id="ARBA00005964"/>
    </source>
</evidence>
<dbReference type="OrthoDB" id="19653at2759"/>
<accession>A0A9P1I8X4</accession>
<name>A0A9P1I8X4_9PELO</name>
<dbReference type="Proteomes" id="UP001152747">
    <property type="component" value="Unassembled WGS sequence"/>
</dbReference>